<keyword evidence="3" id="KW-0560">Oxidoreductase</keyword>
<proteinExistence type="inferred from homology"/>
<keyword evidence="2" id="KW-0521">NADP</keyword>
<name>A0ABP0IBZ2_9DINO</name>
<evidence type="ECO:0008006" key="6">
    <source>
        <dbReference type="Google" id="ProtNLM"/>
    </source>
</evidence>
<evidence type="ECO:0000256" key="2">
    <source>
        <dbReference type="ARBA" id="ARBA00022857"/>
    </source>
</evidence>
<comment type="similarity">
    <text evidence="1">Belongs to the short-chain dehydrogenases/reductases (SDR) family.</text>
</comment>
<evidence type="ECO:0000256" key="1">
    <source>
        <dbReference type="ARBA" id="ARBA00006484"/>
    </source>
</evidence>
<dbReference type="Pfam" id="PF00106">
    <property type="entry name" value="adh_short"/>
    <property type="match status" value="1"/>
</dbReference>
<dbReference type="InterPro" id="IPR036291">
    <property type="entry name" value="NAD(P)-bd_dom_sf"/>
</dbReference>
<dbReference type="Proteomes" id="UP001642484">
    <property type="component" value="Unassembled WGS sequence"/>
</dbReference>
<dbReference type="EMBL" id="CAXAMN010002547">
    <property type="protein sequence ID" value="CAK9000107.1"/>
    <property type="molecule type" value="Genomic_DNA"/>
</dbReference>
<organism evidence="4 5">
    <name type="scientific">Durusdinium trenchii</name>
    <dbReference type="NCBI Taxonomy" id="1381693"/>
    <lineage>
        <taxon>Eukaryota</taxon>
        <taxon>Sar</taxon>
        <taxon>Alveolata</taxon>
        <taxon>Dinophyceae</taxon>
        <taxon>Suessiales</taxon>
        <taxon>Symbiodiniaceae</taxon>
        <taxon>Durusdinium</taxon>
    </lineage>
</organism>
<dbReference type="PANTHER" id="PTHR43963">
    <property type="entry name" value="CARBONYL REDUCTASE 1-RELATED"/>
    <property type="match status" value="1"/>
</dbReference>
<comment type="caution">
    <text evidence="4">The sequence shown here is derived from an EMBL/GenBank/DDBJ whole genome shotgun (WGS) entry which is preliminary data.</text>
</comment>
<keyword evidence="5" id="KW-1185">Reference proteome</keyword>
<gene>
    <name evidence="4" type="ORF">CCMP2556_LOCUS5937</name>
</gene>
<evidence type="ECO:0000256" key="3">
    <source>
        <dbReference type="ARBA" id="ARBA00023002"/>
    </source>
</evidence>
<protein>
    <recommendedName>
        <fullName evidence="6">Protochlorophyllide reductase</fullName>
    </recommendedName>
</protein>
<reference evidence="4 5" key="1">
    <citation type="submission" date="2024-02" db="EMBL/GenBank/DDBJ databases">
        <authorList>
            <person name="Chen Y."/>
            <person name="Shah S."/>
            <person name="Dougan E. K."/>
            <person name="Thang M."/>
            <person name="Chan C."/>
        </authorList>
    </citation>
    <scope>NUCLEOTIDE SEQUENCE [LARGE SCALE GENOMIC DNA]</scope>
</reference>
<dbReference type="InterPro" id="IPR002347">
    <property type="entry name" value="SDR_fam"/>
</dbReference>
<evidence type="ECO:0000313" key="4">
    <source>
        <dbReference type="EMBL" id="CAK9000107.1"/>
    </source>
</evidence>
<dbReference type="SUPFAM" id="SSF51735">
    <property type="entry name" value="NAD(P)-binding Rossmann-fold domains"/>
    <property type="match status" value="1"/>
</dbReference>
<sequence>MRPAGSSHYRSWENMVQQELRYIHSSLTHEPLSPMFRSATLKTVEVFWNGLELYPKSCWSPARPEPCISKVEPSSCRQGVGGCHDFLLCRGVPPCVDPAEHLDRCTQAVSNLGRGAPPNLGPGLFLRQIGFLSRFILLQSARNSGQRAAEQVARLREGRPLVVVHNAGVAFDLPWFEAPWPAEAARKTLDVNLFGCIRLTSALLPELLATGAGRLVVVSSGAGAANLSKMSEERRQQLMAADEMGIQRMCEEFVKDYEASAREQAEKPLPILSDSGFWLQSYGFSKACLNRWCQVMAEQHSGRLISVACSPGFVETEMVKSYKGDSKLKSVDEGGDLCAWLACSPAVENGYYNPDRTRAS</sequence>
<dbReference type="PANTHER" id="PTHR43963:SF6">
    <property type="entry name" value="CHAIN DEHYDROGENASE FAMILY PROTEIN, PUTATIVE (AFU_ORTHOLOGUE AFUA_3G15350)-RELATED"/>
    <property type="match status" value="1"/>
</dbReference>
<dbReference type="Gene3D" id="3.40.50.720">
    <property type="entry name" value="NAD(P)-binding Rossmann-like Domain"/>
    <property type="match status" value="1"/>
</dbReference>
<evidence type="ECO:0000313" key="5">
    <source>
        <dbReference type="Proteomes" id="UP001642484"/>
    </source>
</evidence>
<accession>A0ABP0IBZ2</accession>